<dbReference type="Gene3D" id="3.20.80.10">
    <property type="entry name" value="Regulatory factor, effector binding domain"/>
    <property type="match status" value="1"/>
</dbReference>
<dbReference type="KEGG" id="mmab:HQ865_14690"/>
<reference evidence="3 4" key="1">
    <citation type="submission" date="2020-05" db="EMBL/GenBank/DDBJ databases">
        <title>Mucilaginibacter mali sp. nov.</title>
        <authorList>
            <person name="Kim H.S."/>
            <person name="Lee K.C."/>
            <person name="Suh M.K."/>
            <person name="Kim J.-S."/>
            <person name="Han K.-I."/>
            <person name="Eom M.K."/>
            <person name="Shin Y.K."/>
            <person name="Lee J.-S."/>
        </authorList>
    </citation>
    <scope>NUCLEOTIDE SEQUENCE [LARGE SCALE GENOMIC DNA]</scope>
    <source>
        <strain evidence="3 4">G2-14</strain>
    </source>
</reference>
<gene>
    <name evidence="3" type="ORF">HQ865_14690</name>
</gene>
<evidence type="ECO:0000259" key="2">
    <source>
        <dbReference type="SMART" id="SM00871"/>
    </source>
</evidence>
<evidence type="ECO:0000256" key="1">
    <source>
        <dbReference type="SAM" id="MobiDB-lite"/>
    </source>
</evidence>
<feature type="region of interest" description="Disordered" evidence="1">
    <location>
        <begin position="140"/>
        <end position="159"/>
    </location>
</feature>
<dbReference type="InterPro" id="IPR010499">
    <property type="entry name" value="AraC_E-bd"/>
</dbReference>
<dbReference type="Pfam" id="PF06445">
    <property type="entry name" value="GyrI-like"/>
    <property type="match status" value="1"/>
</dbReference>
<dbReference type="InterPro" id="IPR029442">
    <property type="entry name" value="GyrI-like"/>
</dbReference>
<evidence type="ECO:0000313" key="3">
    <source>
        <dbReference type="EMBL" id="QKJ30944.1"/>
    </source>
</evidence>
<evidence type="ECO:0000313" key="4">
    <source>
        <dbReference type="Proteomes" id="UP000505355"/>
    </source>
</evidence>
<dbReference type="PANTHER" id="PTHR36444">
    <property type="entry name" value="TRANSCRIPTIONAL REGULATOR PROTEIN YOBU-RELATED"/>
    <property type="match status" value="1"/>
</dbReference>
<feature type="domain" description="AraC effector-binding" evidence="2">
    <location>
        <begin position="1"/>
        <end position="157"/>
    </location>
</feature>
<dbReference type="SUPFAM" id="SSF55136">
    <property type="entry name" value="Probable bacterial effector-binding domain"/>
    <property type="match status" value="1"/>
</dbReference>
<dbReference type="Proteomes" id="UP000505355">
    <property type="component" value="Chromosome"/>
</dbReference>
<dbReference type="InterPro" id="IPR011256">
    <property type="entry name" value="Reg_factor_effector_dom_sf"/>
</dbReference>
<dbReference type="EMBL" id="CP054139">
    <property type="protein sequence ID" value="QKJ30944.1"/>
    <property type="molecule type" value="Genomic_DNA"/>
</dbReference>
<dbReference type="SMART" id="SM00871">
    <property type="entry name" value="AraC_E_bind"/>
    <property type="match status" value="1"/>
</dbReference>
<organism evidence="3 4">
    <name type="scientific">Mucilaginibacter mali</name>
    <dbReference type="NCBI Taxonomy" id="2740462"/>
    <lineage>
        <taxon>Bacteria</taxon>
        <taxon>Pseudomonadati</taxon>
        <taxon>Bacteroidota</taxon>
        <taxon>Sphingobacteriia</taxon>
        <taxon>Sphingobacteriales</taxon>
        <taxon>Sphingobacteriaceae</taxon>
        <taxon>Mucilaginibacter</taxon>
    </lineage>
</organism>
<protein>
    <submittedName>
        <fullName evidence="3">GyrI-like domain-containing protein</fullName>
    </submittedName>
</protein>
<dbReference type="PANTHER" id="PTHR36444:SF2">
    <property type="entry name" value="TRANSCRIPTIONAL REGULATOR PROTEIN YOBU-RELATED"/>
    <property type="match status" value="1"/>
</dbReference>
<dbReference type="AlphaFoldDB" id="A0A7D4QC17"/>
<dbReference type="InterPro" id="IPR053182">
    <property type="entry name" value="YobU-like_regulator"/>
</dbReference>
<proteinExistence type="predicted"/>
<dbReference type="RefSeq" id="WP_173415613.1">
    <property type="nucleotide sequence ID" value="NZ_CP054139.1"/>
</dbReference>
<sequence length="159" mass="18552">MHLRTTTLPAKTFIGKHFTMSFVQNKTFELWRGFMPQRKEIKHTVGTELYSMEVYPTGFFANFNPASQFEKWAAVEVSEVEEIPVGMEMLNTPEGLYAVFLHTGPASEGARTYDYIFREWLPQSEYEVDDRPHFAVMGEKYQQDSPASEEELWIPIRKK</sequence>
<name>A0A7D4QC17_9SPHI</name>
<keyword evidence="4" id="KW-1185">Reference proteome</keyword>
<accession>A0A7D4QC17</accession>